<dbReference type="SUPFAM" id="SSF49265">
    <property type="entry name" value="Fibronectin type III"/>
    <property type="match status" value="3"/>
</dbReference>
<dbReference type="SMART" id="SM00060">
    <property type="entry name" value="FN3"/>
    <property type="match status" value="6"/>
</dbReference>
<dbReference type="EMBL" id="JAIZAY010000014">
    <property type="protein sequence ID" value="KAJ8029107.1"/>
    <property type="molecule type" value="Genomic_DNA"/>
</dbReference>
<comment type="caution">
    <text evidence="3">The sequence shown here is derived from an EMBL/GenBank/DDBJ whole genome shotgun (WGS) entry which is preliminary data.</text>
</comment>
<evidence type="ECO:0000313" key="3">
    <source>
        <dbReference type="EMBL" id="KAJ8029107.1"/>
    </source>
</evidence>
<feature type="domain" description="Fibronectin type-III" evidence="2">
    <location>
        <begin position="330"/>
        <end position="429"/>
    </location>
</feature>
<reference evidence="3" key="1">
    <citation type="submission" date="2021-10" db="EMBL/GenBank/DDBJ databases">
        <title>Tropical sea cucumber genome reveals ecological adaptation and Cuvierian tubules defense mechanism.</title>
        <authorList>
            <person name="Chen T."/>
        </authorList>
    </citation>
    <scope>NUCLEOTIDE SEQUENCE</scope>
    <source>
        <strain evidence="3">Nanhai2018</strain>
        <tissue evidence="3">Muscle</tissue>
    </source>
</reference>
<name>A0A9Q1BLY2_HOLLE</name>
<protein>
    <submittedName>
        <fullName evidence="3">Titin</fullName>
    </submittedName>
</protein>
<dbReference type="PANTHER" id="PTHR26391:SF18">
    <property type="entry name" value="PROTEIN KINASE RECEPTOR TIE-1, PUTATIVE-RELATED"/>
    <property type="match status" value="1"/>
</dbReference>
<keyword evidence="4" id="KW-1185">Reference proteome</keyword>
<dbReference type="Pfam" id="PF00041">
    <property type="entry name" value="fn3"/>
    <property type="match status" value="6"/>
</dbReference>
<dbReference type="OrthoDB" id="5969272at2759"/>
<dbReference type="Gene3D" id="2.60.40.10">
    <property type="entry name" value="Immunoglobulins"/>
    <property type="match status" value="6"/>
</dbReference>
<dbReference type="InterPro" id="IPR003961">
    <property type="entry name" value="FN3_dom"/>
</dbReference>
<dbReference type="Proteomes" id="UP001152320">
    <property type="component" value="Chromosome 14"/>
</dbReference>
<feature type="domain" description="Fibronectin type-III" evidence="2">
    <location>
        <begin position="753"/>
        <end position="843"/>
    </location>
</feature>
<evidence type="ECO:0000313" key="4">
    <source>
        <dbReference type="Proteomes" id="UP001152320"/>
    </source>
</evidence>
<dbReference type="InterPro" id="IPR013783">
    <property type="entry name" value="Ig-like_fold"/>
</dbReference>
<keyword evidence="1" id="KW-0732">Signal</keyword>
<sequence length="846" mass="94955">MEMCHSFLQILLSIISVRCCTSFSNSGCLSPGATLGGTLVFTGQSGQDVAEPPAWISGRKLVFVTGSFPLKRTLGLGRGRIWMSKRGCRGGFCQSTYHSSNGNLPCFEDLVAKANIPSYSRQRTQVLQFTGVTPTSIRVTWPAWNQDIDVGSGPISKYQIEIRKEGESQFRVISAGESLTYLFENLTENTDYEFRLVIFRNHATHGEGPPSDVQTQRTLPRPPFYKTNNVILFTDVTPTSINVSWPAWNQNTDVGSGPISKYQIEIRKEGESQFRVISAGKSLTYLFENLTENTDYEFRLVVFRNHTTHGEGPPSNIQIQRTLPRPPFYKTNNVILFTDVTPTSINVSWPAWNQDTDVGSGPISKYQIEIRKEGESQFRVISAGKSLTYLFENLTENTDYEFRLVVFRNHTTHGEGPPSNIQIQRTLPRPPFYKTNNVILFTDVTPTSINVSWPAWNQDTDVGSGPISKYQIEIRKEGESQFRVISAGKSLTYLFENLTENTDYEFRLVVFRNHTTHGEGPPSNIQTQRTLPYHVPSYSQSNRSDILKFSDVTSTSINVTWPAWDQATDVGSGPIASYKIQIKERFTDAFRTISVGKRFSYNFENLTEDTEYAFRVVIVSVHPNGEGPPSPTQSSKTPCGVHKEDVHLNLTTPTWKRGKVVVARWQIADRQKSCGAVKKHLNVELRDLDRCPTDSSEIPESIDLNNATRNRTILKDRKPNSLYKITLSVAYGGGEFYNISDEIRTLDTEPTSPPQNLRVEVIGSGMLKFEWTKPPCGGCNGVVAKYQTSFLINGRELKDTTGGTSKIYFGLNEGDRYTFKVKAETRYGRGPFTDPGCTSVFGTDIC</sequence>
<accession>A0A9Q1BLY2</accession>
<feature type="chain" id="PRO_5040269733" evidence="1">
    <location>
        <begin position="23"/>
        <end position="846"/>
    </location>
</feature>
<dbReference type="InterPro" id="IPR036116">
    <property type="entry name" value="FN3_sf"/>
</dbReference>
<dbReference type="AlphaFoldDB" id="A0A9Q1BLY2"/>
<feature type="domain" description="Fibronectin type-III" evidence="2">
    <location>
        <begin position="543"/>
        <end position="640"/>
    </location>
</feature>
<dbReference type="PROSITE" id="PS50853">
    <property type="entry name" value="FN3"/>
    <property type="match status" value="6"/>
</dbReference>
<dbReference type="PANTHER" id="PTHR26391">
    <property type="entry name" value="INACTIVE TYROSINE-PROTEIN KINASE 7"/>
    <property type="match status" value="1"/>
</dbReference>
<gene>
    <name evidence="3" type="ORF">HOLleu_28429</name>
</gene>
<proteinExistence type="predicted"/>
<feature type="domain" description="Fibronectin type-III" evidence="2">
    <location>
        <begin position="226"/>
        <end position="325"/>
    </location>
</feature>
<dbReference type="CDD" id="cd00063">
    <property type="entry name" value="FN3"/>
    <property type="match status" value="6"/>
</dbReference>
<organism evidence="3 4">
    <name type="scientific">Holothuria leucospilota</name>
    <name type="common">Black long sea cucumber</name>
    <name type="synonym">Mertensiothuria leucospilota</name>
    <dbReference type="NCBI Taxonomy" id="206669"/>
    <lineage>
        <taxon>Eukaryota</taxon>
        <taxon>Metazoa</taxon>
        <taxon>Echinodermata</taxon>
        <taxon>Eleutherozoa</taxon>
        <taxon>Echinozoa</taxon>
        <taxon>Holothuroidea</taxon>
        <taxon>Aspidochirotacea</taxon>
        <taxon>Aspidochirotida</taxon>
        <taxon>Holothuriidae</taxon>
        <taxon>Holothuria</taxon>
    </lineage>
</organism>
<evidence type="ECO:0000259" key="2">
    <source>
        <dbReference type="PROSITE" id="PS50853"/>
    </source>
</evidence>
<feature type="signal peptide" evidence="1">
    <location>
        <begin position="1"/>
        <end position="22"/>
    </location>
</feature>
<feature type="domain" description="Fibronectin type-III" evidence="2">
    <location>
        <begin position="123"/>
        <end position="221"/>
    </location>
</feature>
<feature type="domain" description="Fibronectin type-III" evidence="2">
    <location>
        <begin position="434"/>
        <end position="533"/>
    </location>
</feature>
<evidence type="ECO:0000256" key="1">
    <source>
        <dbReference type="SAM" id="SignalP"/>
    </source>
</evidence>